<evidence type="ECO:0000313" key="19">
    <source>
        <dbReference type="EMBL" id="ROS05452.1"/>
    </source>
</evidence>
<dbReference type="OrthoDB" id="9811314at2"/>
<name>A0A3N2E0M0_9GAMM</name>
<evidence type="ECO:0000256" key="12">
    <source>
        <dbReference type="ARBA" id="ARBA00031184"/>
    </source>
</evidence>
<keyword evidence="7" id="KW-0479">Metal-binding</keyword>
<comment type="function">
    <text evidence="2">Endopeptidase that degrades small peptides of less than 7 kDa, such as glucagon and insulin.</text>
</comment>
<reference evidence="19 20" key="1">
    <citation type="submission" date="2018-11" db="EMBL/GenBank/DDBJ databases">
        <title>Genomic Encyclopedia of Type Strains, Phase IV (KMG-IV): sequencing the most valuable type-strain genomes for metagenomic binning, comparative biology and taxonomic classification.</title>
        <authorList>
            <person name="Goeker M."/>
        </authorList>
    </citation>
    <scope>NUCLEOTIDE SEQUENCE [LARGE SCALE GENOMIC DNA]</scope>
    <source>
        <strain evidence="19 20">DSM 100316</strain>
    </source>
</reference>
<dbReference type="FunFam" id="3.30.830.10:FF:000005">
    <property type="entry name" value="nardilysin isoform X1"/>
    <property type="match status" value="1"/>
</dbReference>
<comment type="cofactor">
    <cofactor evidence="1">
        <name>Zn(2+)</name>
        <dbReference type="ChEBI" id="CHEBI:29105"/>
    </cofactor>
</comment>
<evidence type="ECO:0000313" key="20">
    <source>
        <dbReference type="Proteomes" id="UP000275394"/>
    </source>
</evidence>
<dbReference type="InterPro" id="IPR050626">
    <property type="entry name" value="Peptidase_M16"/>
</dbReference>
<dbReference type="EMBL" id="RKHR01000003">
    <property type="protein sequence ID" value="ROS05452.1"/>
    <property type="molecule type" value="Genomic_DNA"/>
</dbReference>
<evidence type="ECO:0000259" key="18">
    <source>
        <dbReference type="Pfam" id="PF22456"/>
    </source>
</evidence>
<evidence type="ECO:0000256" key="13">
    <source>
        <dbReference type="ARBA" id="ARBA00033450"/>
    </source>
</evidence>
<organism evidence="19 20">
    <name type="scientific">Sinobacterium caligoides</name>
    <dbReference type="NCBI Taxonomy" id="933926"/>
    <lineage>
        <taxon>Bacteria</taxon>
        <taxon>Pseudomonadati</taxon>
        <taxon>Pseudomonadota</taxon>
        <taxon>Gammaproteobacteria</taxon>
        <taxon>Cellvibrionales</taxon>
        <taxon>Spongiibacteraceae</taxon>
        <taxon>Sinobacterium</taxon>
    </lineage>
</organism>
<dbReference type="Pfam" id="PF05193">
    <property type="entry name" value="Peptidase_M16_C"/>
    <property type="match status" value="1"/>
</dbReference>
<evidence type="ECO:0000259" key="17">
    <source>
        <dbReference type="Pfam" id="PF16187"/>
    </source>
</evidence>
<evidence type="ECO:0000259" key="15">
    <source>
        <dbReference type="Pfam" id="PF00675"/>
    </source>
</evidence>
<keyword evidence="20" id="KW-1185">Reference proteome</keyword>
<dbReference type="Pfam" id="PF16187">
    <property type="entry name" value="Peptidase_M16_M"/>
    <property type="match status" value="1"/>
</dbReference>
<dbReference type="PANTHER" id="PTHR43690">
    <property type="entry name" value="NARDILYSIN"/>
    <property type="match status" value="1"/>
</dbReference>
<keyword evidence="9" id="KW-0862">Zinc</keyword>
<accession>A0A3N2E0M0</accession>
<evidence type="ECO:0000256" key="6">
    <source>
        <dbReference type="ARBA" id="ARBA00022670"/>
    </source>
</evidence>
<dbReference type="InterPro" id="IPR001431">
    <property type="entry name" value="Pept_M16_Zn_BS"/>
</dbReference>
<evidence type="ECO:0000259" key="16">
    <source>
        <dbReference type="Pfam" id="PF05193"/>
    </source>
</evidence>
<evidence type="ECO:0000256" key="14">
    <source>
        <dbReference type="RuleBase" id="RU004447"/>
    </source>
</evidence>
<evidence type="ECO:0000256" key="5">
    <source>
        <dbReference type="ARBA" id="ARBA00017565"/>
    </source>
</evidence>
<gene>
    <name evidence="19" type="ORF">EDC56_0982</name>
</gene>
<feature type="domain" description="Peptidase M16 N-terminal" evidence="15">
    <location>
        <begin position="58"/>
        <end position="177"/>
    </location>
</feature>
<keyword evidence="6" id="KW-0645">Protease</keyword>
<comment type="similarity">
    <text evidence="3 14">Belongs to the peptidase M16 family.</text>
</comment>
<keyword evidence="8" id="KW-0378">Hydrolase</keyword>
<feature type="domain" description="Peptidase M16 C-terminal" evidence="16">
    <location>
        <begin position="224"/>
        <end position="402"/>
    </location>
</feature>
<feature type="domain" description="Peptidase M16 middle/third" evidence="17">
    <location>
        <begin position="408"/>
        <end position="686"/>
    </location>
</feature>
<evidence type="ECO:0000256" key="11">
    <source>
        <dbReference type="ARBA" id="ARBA00029597"/>
    </source>
</evidence>
<feature type="domain" description="Coenzyme PQQ synthesis protein F-like C-terminal lobe" evidence="18">
    <location>
        <begin position="786"/>
        <end position="884"/>
    </location>
</feature>
<dbReference type="GO" id="GO:0004222">
    <property type="term" value="F:metalloendopeptidase activity"/>
    <property type="evidence" value="ECO:0007669"/>
    <property type="project" value="UniProtKB-EC"/>
</dbReference>
<evidence type="ECO:0000256" key="4">
    <source>
        <dbReference type="ARBA" id="ARBA00012449"/>
    </source>
</evidence>
<dbReference type="Pfam" id="PF22456">
    <property type="entry name" value="PqqF-like_C_4"/>
    <property type="match status" value="1"/>
</dbReference>
<keyword evidence="10" id="KW-0482">Metalloprotease</keyword>
<dbReference type="InterPro" id="IPR011249">
    <property type="entry name" value="Metalloenz_LuxS/M16"/>
</dbReference>
<evidence type="ECO:0000256" key="8">
    <source>
        <dbReference type="ARBA" id="ARBA00022801"/>
    </source>
</evidence>
<dbReference type="GO" id="GO:0046872">
    <property type="term" value="F:metal ion binding"/>
    <property type="evidence" value="ECO:0007669"/>
    <property type="project" value="UniProtKB-KW"/>
</dbReference>
<comment type="caution">
    <text evidence="19">The sequence shown here is derived from an EMBL/GenBank/DDBJ whole genome shotgun (WGS) entry which is preliminary data.</text>
</comment>
<evidence type="ECO:0000256" key="1">
    <source>
        <dbReference type="ARBA" id="ARBA00001947"/>
    </source>
</evidence>
<dbReference type="RefSeq" id="WP_123711357.1">
    <property type="nucleotide sequence ID" value="NZ_RKHR01000003.1"/>
</dbReference>
<dbReference type="FunFam" id="3.30.830.10:FF:000012">
    <property type="entry name" value="Protease 3"/>
    <property type="match status" value="1"/>
</dbReference>
<dbReference type="GO" id="GO:0006508">
    <property type="term" value="P:proteolysis"/>
    <property type="evidence" value="ECO:0007669"/>
    <property type="project" value="UniProtKB-KW"/>
</dbReference>
<protein>
    <recommendedName>
        <fullName evidence="5">Protease 3</fullName>
        <ecNumber evidence="4">3.4.24.55</ecNumber>
    </recommendedName>
    <alternativeName>
        <fullName evidence="13">Pitrilysin</fullName>
    </alternativeName>
    <alternativeName>
        <fullName evidence="12">Protease III</fullName>
    </alternativeName>
    <alternativeName>
        <fullName evidence="11">Protease pi</fullName>
    </alternativeName>
</protein>
<evidence type="ECO:0000256" key="2">
    <source>
        <dbReference type="ARBA" id="ARBA00002184"/>
    </source>
</evidence>
<proteinExistence type="inferred from homology"/>
<dbReference type="PROSITE" id="PS00143">
    <property type="entry name" value="INSULINASE"/>
    <property type="match status" value="1"/>
</dbReference>
<dbReference type="InterPro" id="IPR054734">
    <property type="entry name" value="PqqF-like_C_4"/>
</dbReference>
<dbReference type="SUPFAM" id="SSF63411">
    <property type="entry name" value="LuxS/MPP-like metallohydrolase"/>
    <property type="match status" value="4"/>
</dbReference>
<sequence>MAVKRLNTAVTTWVTLILTTFLLVACGSNGLGGGSVEVVKSPNDSRDYRYLQLDNGLKVLLISDPTTDKSAAALDVEVGSAQDPKDREGLAHFLEHMLFLGTDKYPKPEAYQAYISAHGGSHNAFTAFENTNYFFDVEPDYLPGALDRFSRFFVAPLFTEAYVEREKNAVYSEYKAKLKNEFRRGYDVFKQELNPEHPMAKFSVGDLKTLADRKTADGGEDKVRDDLLKFYAQHYSANVMTLAVLGRENLDQLEQMVRQRFAEVPSRKVPSNKIEQPLFAKGKLPGLLQIEPLRDVRSLSFAFAMPSQRDHYHSKPELFIGDVLGHEGEGSLLQYLKQQGLAEGLSAGSGMDYNGGALFNINVSLTAKGEQQWPLVAKAVYQTINGMRAEEVTKAAFEEQQRLMDIRFRFQEKRGAMSTVSSLAGLMQLYAPSDILAGSYLLDEFKPRRTAELLDYLRPEKALLTLTSKSAKTDKVTVLYDTPYSYQKIDAATLQSWQQAGTNQAITLPAKNQFIAEDFTLLNAKAAAQPPRLIGDDPRYQLWFGVDQEFRIPKGVLRATMKSESVQQSPAAVVKLLLLAAMTEESLNSYSYPAALAGLQFSVAASNRGLDLSVSGYTDKQSLLLGEVLDGLTADSYDEQRFADVKDELRRGWLNVAHQPPYRRLVSELNRSLLATNWSEQQLLAALGQIKLADVIHYRQQFLSRVNLEVFAYGNYTADQAEGYANMIADRLAVKPGARGELAVTELPEGKNWYRDVEVKHNDAAGLLYLQGRNDSYQERALMGVTAQLLKSPFYSSLRTEQQLGYIVYGAPKVTVKVPGLLLLVQSPSVSPSKIEVETVKFLQGFADRVAAEGVSAFERQRQALVSAVAKAPENLSEQAQIYWQQIELGNSAFDTREQLIKAIEGVQLDDWLAFYRQRFGGSIERSLWLQTKSQQAPLLQAKPIVDIDRFKSQQRQFHYR</sequence>
<dbReference type="Proteomes" id="UP000275394">
    <property type="component" value="Unassembled WGS sequence"/>
</dbReference>
<dbReference type="InterPro" id="IPR032632">
    <property type="entry name" value="Peptidase_M16_M"/>
</dbReference>
<evidence type="ECO:0000256" key="7">
    <source>
        <dbReference type="ARBA" id="ARBA00022723"/>
    </source>
</evidence>
<dbReference type="InterPro" id="IPR007863">
    <property type="entry name" value="Peptidase_M16_C"/>
</dbReference>
<evidence type="ECO:0000256" key="10">
    <source>
        <dbReference type="ARBA" id="ARBA00023049"/>
    </source>
</evidence>
<evidence type="ECO:0000256" key="3">
    <source>
        <dbReference type="ARBA" id="ARBA00007261"/>
    </source>
</evidence>
<dbReference type="PANTHER" id="PTHR43690:SF18">
    <property type="entry name" value="INSULIN-DEGRADING ENZYME-RELATED"/>
    <property type="match status" value="1"/>
</dbReference>
<dbReference type="Gene3D" id="3.30.830.10">
    <property type="entry name" value="Metalloenzyme, LuxS/M16 peptidase-like"/>
    <property type="match status" value="4"/>
</dbReference>
<dbReference type="PROSITE" id="PS51257">
    <property type="entry name" value="PROKAR_LIPOPROTEIN"/>
    <property type="match status" value="1"/>
</dbReference>
<dbReference type="GO" id="GO:0005737">
    <property type="term" value="C:cytoplasm"/>
    <property type="evidence" value="ECO:0007669"/>
    <property type="project" value="UniProtKB-ARBA"/>
</dbReference>
<dbReference type="AlphaFoldDB" id="A0A3N2E0M0"/>
<evidence type="ECO:0000256" key="9">
    <source>
        <dbReference type="ARBA" id="ARBA00022833"/>
    </source>
</evidence>
<dbReference type="Pfam" id="PF00675">
    <property type="entry name" value="Peptidase_M16"/>
    <property type="match status" value="1"/>
</dbReference>
<dbReference type="EC" id="3.4.24.55" evidence="4"/>
<dbReference type="InterPro" id="IPR011765">
    <property type="entry name" value="Pept_M16_N"/>
</dbReference>